<accession>A0A1F8AUM8</accession>
<evidence type="ECO:0000256" key="4">
    <source>
        <dbReference type="ARBA" id="ARBA00022679"/>
    </source>
</evidence>
<feature type="transmembrane region" description="Helical" evidence="8">
    <location>
        <begin position="359"/>
        <end position="379"/>
    </location>
</feature>
<evidence type="ECO:0000256" key="5">
    <source>
        <dbReference type="ARBA" id="ARBA00022692"/>
    </source>
</evidence>
<dbReference type="GO" id="GO:0009103">
    <property type="term" value="P:lipopolysaccharide biosynthetic process"/>
    <property type="evidence" value="ECO:0007669"/>
    <property type="project" value="UniProtKB-ARBA"/>
</dbReference>
<evidence type="ECO:0000256" key="8">
    <source>
        <dbReference type="SAM" id="Phobius"/>
    </source>
</evidence>
<keyword evidence="6 8" id="KW-1133">Transmembrane helix</keyword>
<dbReference type="GO" id="GO:0016763">
    <property type="term" value="F:pentosyltransferase activity"/>
    <property type="evidence" value="ECO:0007669"/>
    <property type="project" value="TreeGrafter"/>
</dbReference>
<evidence type="ECO:0000256" key="6">
    <source>
        <dbReference type="ARBA" id="ARBA00022989"/>
    </source>
</evidence>
<dbReference type="STRING" id="1802511.A3E15_03215"/>
<dbReference type="Proteomes" id="UP000177794">
    <property type="component" value="Unassembled WGS sequence"/>
</dbReference>
<keyword evidence="3" id="KW-0328">Glycosyltransferase</keyword>
<comment type="caution">
    <text evidence="9">The sequence shown here is derived from an EMBL/GenBank/DDBJ whole genome shotgun (WGS) entry which is preliminary data.</text>
</comment>
<evidence type="ECO:0000256" key="1">
    <source>
        <dbReference type="ARBA" id="ARBA00004651"/>
    </source>
</evidence>
<dbReference type="PANTHER" id="PTHR33908">
    <property type="entry name" value="MANNOSYLTRANSFERASE YKCB-RELATED"/>
    <property type="match status" value="1"/>
</dbReference>
<dbReference type="InterPro" id="IPR050297">
    <property type="entry name" value="LipidA_mod_glycosyltrf_83"/>
</dbReference>
<feature type="transmembrane region" description="Helical" evidence="8">
    <location>
        <begin position="124"/>
        <end position="144"/>
    </location>
</feature>
<keyword evidence="7 8" id="KW-0472">Membrane</keyword>
<protein>
    <submittedName>
        <fullName evidence="9">Uncharacterized protein</fullName>
    </submittedName>
</protein>
<keyword evidence="2" id="KW-1003">Cell membrane</keyword>
<feature type="transmembrane region" description="Helical" evidence="8">
    <location>
        <begin position="209"/>
        <end position="227"/>
    </location>
</feature>
<comment type="subcellular location">
    <subcellularLocation>
        <location evidence="1">Cell membrane</location>
        <topology evidence="1">Multi-pass membrane protein</topology>
    </subcellularLocation>
</comment>
<evidence type="ECO:0000256" key="3">
    <source>
        <dbReference type="ARBA" id="ARBA00022676"/>
    </source>
</evidence>
<feature type="transmembrane region" description="Helical" evidence="8">
    <location>
        <begin position="98"/>
        <end position="117"/>
    </location>
</feature>
<keyword evidence="4" id="KW-0808">Transferase</keyword>
<dbReference type="PANTHER" id="PTHR33908:SF11">
    <property type="entry name" value="MEMBRANE PROTEIN"/>
    <property type="match status" value="1"/>
</dbReference>
<evidence type="ECO:0000313" key="9">
    <source>
        <dbReference type="EMBL" id="OGM55431.1"/>
    </source>
</evidence>
<sequence>MVRKLLPILAACLLLILLLIVTRRFWTGNYLNFSDGAKFADVARNIASGNGYSSNFSNFTSKALGFENLVSVSRWTKPVMPLVIAGFLKIFGVSDSSVIATSSLFYLLLVLTTYFLGKKLWGKLVGLLGAISVAFNFNFLEYALSGASETLFAFEIVLGAFLFALKKRWANILGFLVLVLIYFTRAQGIIYIFGLTLLFFLLHFQPKKALGYFLAFFVVGSFLYLFVSKQGLFAITQHLPGQAASNALRGAVQETNMIALFKKVFYNLYNFYKLLPQIVSPYMWAIFIIGLFVWSKNKIENYLKLSTIFMVVVTFLVTALTIPFFRYLHPVVPLIYLFATASLVWVVKKIFSKSKTMAIVSSLLIFIFVVGQSLGVIFLDSRFKAKTINKGKPPVYVALSRILKENTNPDDIIVTNLDTWGSWYGERKTIWYPLEPKQLEGLDDEVDAIYLTSYLIDDENYYMGPEWRQVFFNPDKIEGSFILENYILAGEFEISPEETYERQGARAILLVRNQ</sequence>
<gene>
    <name evidence="9" type="ORF">A3E15_03215</name>
</gene>
<evidence type="ECO:0000256" key="2">
    <source>
        <dbReference type="ARBA" id="ARBA00022475"/>
    </source>
</evidence>
<name>A0A1F8AUM8_9BACT</name>
<dbReference type="AlphaFoldDB" id="A0A1F8AUM8"/>
<evidence type="ECO:0000313" key="10">
    <source>
        <dbReference type="Proteomes" id="UP000177794"/>
    </source>
</evidence>
<reference evidence="9 10" key="1">
    <citation type="journal article" date="2016" name="Nat. Commun.">
        <title>Thousands of microbial genomes shed light on interconnected biogeochemical processes in an aquifer system.</title>
        <authorList>
            <person name="Anantharaman K."/>
            <person name="Brown C.T."/>
            <person name="Hug L.A."/>
            <person name="Sharon I."/>
            <person name="Castelle C.J."/>
            <person name="Probst A.J."/>
            <person name="Thomas B.C."/>
            <person name="Singh A."/>
            <person name="Wilkins M.J."/>
            <person name="Karaoz U."/>
            <person name="Brodie E.L."/>
            <person name="Williams K.H."/>
            <person name="Hubbard S.S."/>
            <person name="Banfield J.F."/>
        </authorList>
    </citation>
    <scope>NUCLEOTIDE SEQUENCE [LARGE SCALE GENOMIC DNA]</scope>
</reference>
<proteinExistence type="predicted"/>
<dbReference type="EMBL" id="MGGX01000024">
    <property type="protein sequence ID" value="OGM55431.1"/>
    <property type="molecule type" value="Genomic_DNA"/>
</dbReference>
<keyword evidence="5 8" id="KW-0812">Transmembrane</keyword>
<evidence type="ECO:0000256" key="7">
    <source>
        <dbReference type="ARBA" id="ARBA00023136"/>
    </source>
</evidence>
<feature type="transmembrane region" description="Helical" evidence="8">
    <location>
        <begin position="331"/>
        <end position="347"/>
    </location>
</feature>
<feature type="transmembrane region" description="Helical" evidence="8">
    <location>
        <begin position="274"/>
        <end position="294"/>
    </location>
</feature>
<feature type="transmembrane region" description="Helical" evidence="8">
    <location>
        <begin position="306"/>
        <end position="325"/>
    </location>
</feature>
<organism evidence="9 10">
    <name type="scientific">Candidatus Woesebacteria bacterium RIFCSPHIGHO2_12_FULL_42_9</name>
    <dbReference type="NCBI Taxonomy" id="1802511"/>
    <lineage>
        <taxon>Bacteria</taxon>
        <taxon>Candidatus Woeseibacteriota</taxon>
    </lineage>
</organism>
<feature type="transmembrane region" description="Helical" evidence="8">
    <location>
        <begin position="172"/>
        <end position="202"/>
    </location>
</feature>
<dbReference type="GO" id="GO:0005886">
    <property type="term" value="C:plasma membrane"/>
    <property type="evidence" value="ECO:0007669"/>
    <property type="project" value="UniProtKB-SubCell"/>
</dbReference>